<accession>A0A0F0I7C1</accession>
<dbReference type="STRING" id="1403190.A0A0F0I7C1"/>
<comment type="cofactor">
    <cofactor evidence="1 7">
        <name>heme</name>
        <dbReference type="ChEBI" id="CHEBI:30413"/>
    </cofactor>
</comment>
<dbReference type="Pfam" id="PF02263">
    <property type="entry name" value="GBP"/>
    <property type="match status" value="1"/>
</dbReference>
<dbReference type="SUPFAM" id="SSF48264">
    <property type="entry name" value="Cytochrome P450"/>
    <property type="match status" value="1"/>
</dbReference>
<dbReference type="InterPro" id="IPR002401">
    <property type="entry name" value="Cyt_P450_E_grp-I"/>
</dbReference>
<evidence type="ECO:0000313" key="12">
    <source>
        <dbReference type="Proteomes" id="UP000033540"/>
    </source>
</evidence>
<keyword evidence="4" id="KW-0560">Oxidoreductase</keyword>
<dbReference type="InterPro" id="IPR047146">
    <property type="entry name" value="Cyt_P450_E_CYP52_fungi"/>
</dbReference>
<dbReference type="InterPro" id="IPR001128">
    <property type="entry name" value="Cyt_P450"/>
</dbReference>
<dbReference type="EMBL" id="JZEE01000551">
    <property type="protein sequence ID" value="KJK63615.1"/>
    <property type="molecule type" value="Genomic_DNA"/>
</dbReference>
<feature type="binding site" description="axial binding residue" evidence="7">
    <location>
        <position position="852"/>
    </location>
    <ligand>
        <name>heme</name>
        <dbReference type="ChEBI" id="CHEBI:30413"/>
    </ligand>
    <ligandPart>
        <name>Fe</name>
        <dbReference type="ChEBI" id="CHEBI:18248"/>
    </ligandPart>
</feature>
<dbReference type="Proteomes" id="UP000033540">
    <property type="component" value="Unassembled WGS sequence"/>
</dbReference>
<comment type="caution">
    <text evidence="11">The sequence shown here is derived from an EMBL/GenBank/DDBJ whole genome shotgun (WGS) entry which is preliminary data.</text>
</comment>
<feature type="region of interest" description="Disordered" evidence="9">
    <location>
        <begin position="393"/>
        <end position="425"/>
    </location>
</feature>
<dbReference type="PRINTS" id="PR00463">
    <property type="entry name" value="EP450I"/>
</dbReference>
<evidence type="ECO:0000256" key="9">
    <source>
        <dbReference type="SAM" id="MobiDB-lite"/>
    </source>
</evidence>
<dbReference type="SUPFAM" id="SSF52540">
    <property type="entry name" value="P-loop containing nucleoside triphosphate hydrolases"/>
    <property type="match status" value="1"/>
</dbReference>
<dbReference type="CDD" id="cd00882">
    <property type="entry name" value="Ras_like_GTPase"/>
    <property type="match status" value="1"/>
</dbReference>
<comment type="similarity">
    <text evidence="2">Belongs to the cytochrome P450 family.</text>
</comment>
<feature type="coiled-coil region" evidence="8">
    <location>
        <begin position="275"/>
        <end position="328"/>
    </location>
</feature>
<keyword evidence="3 7" id="KW-0479">Metal-binding</keyword>
<dbReference type="AlphaFoldDB" id="A0A0F0I7C1"/>
<gene>
    <name evidence="11" type="ORF">P875_00064911</name>
</gene>
<evidence type="ECO:0000259" key="10">
    <source>
        <dbReference type="Pfam" id="PF02263"/>
    </source>
</evidence>
<keyword evidence="6" id="KW-0503">Monooxygenase</keyword>
<dbReference type="InterPro" id="IPR036396">
    <property type="entry name" value="Cyt_P450_sf"/>
</dbReference>
<name>A0A0F0I7C1_ASPPU</name>
<dbReference type="PANTHER" id="PTHR24287">
    <property type="entry name" value="P450, PUTATIVE (EUROFUNG)-RELATED"/>
    <property type="match status" value="1"/>
</dbReference>
<dbReference type="GO" id="GO:0016705">
    <property type="term" value="F:oxidoreductase activity, acting on paired donors, with incorporation or reduction of molecular oxygen"/>
    <property type="evidence" value="ECO:0007669"/>
    <property type="project" value="InterPro"/>
</dbReference>
<dbReference type="GO" id="GO:0003924">
    <property type="term" value="F:GTPase activity"/>
    <property type="evidence" value="ECO:0007669"/>
    <property type="project" value="InterPro"/>
</dbReference>
<dbReference type="GO" id="GO:0004497">
    <property type="term" value="F:monooxygenase activity"/>
    <property type="evidence" value="ECO:0007669"/>
    <property type="project" value="UniProtKB-KW"/>
</dbReference>
<evidence type="ECO:0000256" key="6">
    <source>
        <dbReference type="ARBA" id="ARBA00023033"/>
    </source>
</evidence>
<dbReference type="Gene3D" id="3.40.50.300">
    <property type="entry name" value="P-loop containing nucleotide triphosphate hydrolases"/>
    <property type="match status" value="1"/>
</dbReference>
<dbReference type="GO" id="GO:0005506">
    <property type="term" value="F:iron ion binding"/>
    <property type="evidence" value="ECO:0007669"/>
    <property type="project" value="InterPro"/>
</dbReference>
<dbReference type="Pfam" id="PF00067">
    <property type="entry name" value="p450"/>
    <property type="match status" value="1"/>
</dbReference>
<evidence type="ECO:0000256" key="2">
    <source>
        <dbReference type="ARBA" id="ARBA00010617"/>
    </source>
</evidence>
<dbReference type="GO" id="GO:0020037">
    <property type="term" value="F:heme binding"/>
    <property type="evidence" value="ECO:0007669"/>
    <property type="project" value="InterPro"/>
</dbReference>
<sequence>MTTKGYFAGIRRSSTEPISKPPRRISVVSGAIPEASTQRRNSHNVHFREKDTASQQDDTVVIAVMGVTGSGKSSLISLLADQPVGIGHNLQSHTTHTDMFSFSHPETKNTVILLDTPGFDDTDRSDTEILKEISCFLAMIHEKRWRLVGIVYLHRITDPRLGGSAMKNLHMFEKLCGSRSFPGVVLVTNMWGDLEPTEAGRALGERRQGELKSQFWKTIIEAGGNVMQHDGSKESASAIVSSLVRRNEEIVLHIVHELVEERKTLDETDAGQFVQAELLKIKKKYDREIADLQESMEEAMEARDEETARAIKREREAAKAKVAQKARESKGLKISMQQLVQEKMAEYDARATEPENQEAVKGRITELFEEFKSEMREEMREELESEMRDVKERLAKIETGPTEKTEQRVEQQEEEQPKEDNKAGGLMGWFSRPLTMDFIYNSLAANRAHQDLEFFGNAIKTAKGASQIDSPKTAEVSAGVSSRFIFTRDPENIKAILAGQFADYGKGEPFHNDWKEFLGDSIFVTDGELWSRSRHLIRPMFVRERIVDTEVFEKHVQHLIPFLSGEKSPAGNKIVDVGPLFFRYTLDAATDYLLGQGTDSLQNPTTLFSEAFGYVQHRQADLTRLGIFKFLLSLKEFRRNLKIMDNFLQPYINRVLSLSTAELDQKLSKQDTFLDSLARFTRDPRVLRDQLVAILLAGRDTTAGTLSFCLFELARNPQVVAKLRQEIESRLGVGAKGQKPSYIDLKEMKYLNAVLNETMRLYPVVPFNVRLALRDTTLPRGGGPDGLSPIGVRADTRVLYSTMLMQRNPDNYDAPGSPGYVDPEKFHPERWLSGWQPKPWRFIPFNGGPRICLGQQFATIEMGYTVVRILQAFREIKAFPVSGKSVVEDPVLRFEVTLSPGSELNCLFVPEEEASPTK</sequence>
<dbReference type="CDD" id="cd11063">
    <property type="entry name" value="CYP52"/>
    <property type="match status" value="1"/>
</dbReference>
<dbReference type="InterPro" id="IPR017972">
    <property type="entry name" value="Cyt_P450_CS"/>
</dbReference>
<keyword evidence="7" id="KW-0349">Heme</keyword>
<evidence type="ECO:0000313" key="11">
    <source>
        <dbReference type="EMBL" id="KJK63615.1"/>
    </source>
</evidence>
<evidence type="ECO:0000256" key="7">
    <source>
        <dbReference type="PIRSR" id="PIRSR602401-1"/>
    </source>
</evidence>
<keyword evidence="5 7" id="KW-0408">Iron</keyword>
<dbReference type="PRINTS" id="PR00385">
    <property type="entry name" value="P450"/>
</dbReference>
<dbReference type="PROSITE" id="PS00086">
    <property type="entry name" value="CYTOCHROME_P450"/>
    <property type="match status" value="1"/>
</dbReference>
<dbReference type="InterPro" id="IPR015894">
    <property type="entry name" value="Guanylate-bd_N"/>
</dbReference>
<feature type="domain" description="Guanylate-binding protein N-terminal" evidence="10">
    <location>
        <begin position="56"/>
        <end position="128"/>
    </location>
</feature>
<dbReference type="InterPro" id="IPR027417">
    <property type="entry name" value="P-loop_NTPase"/>
</dbReference>
<evidence type="ECO:0000256" key="5">
    <source>
        <dbReference type="ARBA" id="ARBA00023004"/>
    </source>
</evidence>
<dbReference type="OrthoDB" id="1470350at2759"/>
<evidence type="ECO:0000256" key="1">
    <source>
        <dbReference type="ARBA" id="ARBA00001971"/>
    </source>
</evidence>
<keyword evidence="8" id="KW-0175">Coiled coil</keyword>
<evidence type="ECO:0000256" key="8">
    <source>
        <dbReference type="SAM" id="Coils"/>
    </source>
</evidence>
<dbReference type="GO" id="GO:0005525">
    <property type="term" value="F:GTP binding"/>
    <property type="evidence" value="ECO:0007669"/>
    <property type="project" value="InterPro"/>
</dbReference>
<evidence type="ECO:0000256" key="3">
    <source>
        <dbReference type="ARBA" id="ARBA00022723"/>
    </source>
</evidence>
<dbReference type="PANTHER" id="PTHR24287:SF5">
    <property type="entry name" value="P450, PUTATIVE (EUROFUNG)-RELATED"/>
    <property type="match status" value="1"/>
</dbReference>
<dbReference type="Gene3D" id="1.10.630.10">
    <property type="entry name" value="Cytochrome P450"/>
    <property type="match status" value="1"/>
</dbReference>
<proteinExistence type="inferred from homology"/>
<reference evidence="11 12" key="1">
    <citation type="submission" date="2015-02" db="EMBL/GenBank/DDBJ databases">
        <title>Draft genome sequence of Aspergillus parasiticus SU-1.</title>
        <authorList>
            <person name="Yu J."/>
            <person name="Fedorova N."/>
            <person name="Yin Y."/>
            <person name="Losada L."/>
            <person name="Zafar N."/>
            <person name="Taujale R."/>
            <person name="Ehrlich K.C."/>
            <person name="Bhatnagar D."/>
            <person name="Cleveland T.E."/>
            <person name="Bennett J.W."/>
            <person name="Nierman W.C."/>
        </authorList>
    </citation>
    <scope>NUCLEOTIDE SEQUENCE [LARGE SCALE GENOMIC DNA]</scope>
    <source>
        <strain evidence="12">ATCC 56775 / NRRL 5862 / SRRC 143 / SU-1</strain>
    </source>
</reference>
<protein>
    <submittedName>
        <fullName evidence="11">Cytochrome P450</fullName>
    </submittedName>
</protein>
<evidence type="ECO:0000256" key="4">
    <source>
        <dbReference type="ARBA" id="ARBA00023002"/>
    </source>
</evidence>
<organism evidence="11 12">
    <name type="scientific">Aspergillus parasiticus (strain ATCC 56775 / NRRL 5862 / SRRC 143 / SU-1)</name>
    <dbReference type="NCBI Taxonomy" id="1403190"/>
    <lineage>
        <taxon>Eukaryota</taxon>
        <taxon>Fungi</taxon>
        <taxon>Dikarya</taxon>
        <taxon>Ascomycota</taxon>
        <taxon>Pezizomycotina</taxon>
        <taxon>Eurotiomycetes</taxon>
        <taxon>Eurotiomycetidae</taxon>
        <taxon>Eurotiales</taxon>
        <taxon>Aspergillaceae</taxon>
        <taxon>Aspergillus</taxon>
        <taxon>Aspergillus subgen. Circumdati</taxon>
    </lineage>
</organism>
<feature type="compositionally biased region" description="Basic and acidic residues" evidence="9">
    <location>
        <begin position="393"/>
        <end position="411"/>
    </location>
</feature>